<keyword evidence="7 9" id="KW-0408">Iron</keyword>
<keyword evidence="4 9" id="KW-0479">Metal-binding</keyword>
<dbReference type="AlphaFoldDB" id="A0A432ZE17"/>
<keyword evidence="3 8" id="KW-0349">Heme</keyword>
<comment type="caution">
    <text evidence="12">The sequence shown here is derived from an EMBL/GenBank/DDBJ whole genome shotgun (WGS) entry which is preliminary data.</text>
</comment>
<sequence>MKKFAIILGLFLGSTGVALAQQGDPEAGKNKSQVCAACHGPQGTAPTDMYPHLAGQHEKYLYKQLMDFKTASETGGEEGRNNAIMMGQVASLSKQDMADLAAFYASQDEPKGDTAEDVIAKGADLYRRGNPESKVPSCAGCHGPRGNGMGLAAFPDISGQYPAYVISQLKMFRSGERANDPNGMMRGVAEKMTDEEIELLSKYLHGLY</sequence>
<feature type="chain" id="PRO_5019305047" evidence="10">
    <location>
        <begin position="21"/>
        <end position="208"/>
    </location>
</feature>
<dbReference type="SUPFAM" id="SSF46626">
    <property type="entry name" value="Cytochrome c"/>
    <property type="match status" value="2"/>
</dbReference>
<dbReference type="InterPro" id="IPR050597">
    <property type="entry name" value="Cytochrome_c_Oxidase_Subunit"/>
</dbReference>
<feature type="binding site" description="axial binding residue" evidence="9">
    <location>
        <position position="85"/>
    </location>
    <ligand>
        <name>heme c</name>
        <dbReference type="ChEBI" id="CHEBI:61717"/>
        <label>1</label>
    </ligand>
    <ligandPart>
        <name>Fe</name>
        <dbReference type="ChEBI" id="CHEBI:18248"/>
    </ligandPart>
</feature>
<dbReference type="InterPro" id="IPR024167">
    <property type="entry name" value="Cytochrome_c4-like"/>
</dbReference>
<comment type="subcellular location">
    <subcellularLocation>
        <location evidence="1">Periplasm</location>
    </subcellularLocation>
</comment>
<dbReference type="Proteomes" id="UP000287908">
    <property type="component" value="Unassembled WGS sequence"/>
</dbReference>
<accession>A0A432ZE17</accession>
<dbReference type="InterPro" id="IPR036909">
    <property type="entry name" value="Cyt_c-like_dom_sf"/>
</dbReference>
<evidence type="ECO:0000256" key="7">
    <source>
        <dbReference type="ARBA" id="ARBA00023004"/>
    </source>
</evidence>
<feature type="binding site" description="axial binding residue" evidence="9">
    <location>
        <position position="39"/>
    </location>
    <ligand>
        <name>heme c</name>
        <dbReference type="ChEBI" id="CHEBI:61717"/>
        <label>1</label>
    </ligand>
    <ligandPart>
        <name>Fe</name>
        <dbReference type="ChEBI" id="CHEBI:18248"/>
    </ligandPart>
</feature>
<feature type="binding site" description="covalent" evidence="8">
    <location>
        <position position="35"/>
    </location>
    <ligand>
        <name>heme c</name>
        <dbReference type="ChEBI" id="CHEBI:61717"/>
        <label>1</label>
    </ligand>
</feature>
<evidence type="ECO:0000256" key="6">
    <source>
        <dbReference type="ARBA" id="ARBA00022982"/>
    </source>
</evidence>
<evidence type="ECO:0000256" key="10">
    <source>
        <dbReference type="SAM" id="SignalP"/>
    </source>
</evidence>
<evidence type="ECO:0000256" key="2">
    <source>
        <dbReference type="ARBA" id="ARBA00022448"/>
    </source>
</evidence>
<proteinExistence type="predicted"/>
<keyword evidence="6" id="KW-0249">Electron transport</keyword>
<dbReference type="Pfam" id="PF00034">
    <property type="entry name" value="Cytochrom_C"/>
    <property type="match status" value="2"/>
</dbReference>
<dbReference type="OrthoDB" id="9773456at2"/>
<reference evidence="12 13" key="1">
    <citation type="journal article" date="2011" name="Front. Microbiol.">
        <title>Genomic signatures of strain selection and enhancement in Bacillus atrophaeus var. globigii, a historical biowarfare simulant.</title>
        <authorList>
            <person name="Gibbons H.S."/>
            <person name="Broomall S.M."/>
            <person name="McNew L.A."/>
            <person name="Daligault H."/>
            <person name="Chapman C."/>
            <person name="Bruce D."/>
            <person name="Karavis M."/>
            <person name="Krepps M."/>
            <person name="McGregor P.A."/>
            <person name="Hong C."/>
            <person name="Park K.H."/>
            <person name="Akmal A."/>
            <person name="Feldman A."/>
            <person name="Lin J.S."/>
            <person name="Chang W.E."/>
            <person name="Higgs B.W."/>
            <person name="Demirev P."/>
            <person name="Lindquist J."/>
            <person name="Liem A."/>
            <person name="Fochler E."/>
            <person name="Read T.D."/>
            <person name="Tapia R."/>
            <person name="Johnson S."/>
            <person name="Bishop-Lilly K.A."/>
            <person name="Detter C."/>
            <person name="Han C."/>
            <person name="Sozhamannan S."/>
            <person name="Rosenzweig C.N."/>
            <person name="Skowronski E.W."/>
        </authorList>
    </citation>
    <scope>NUCLEOTIDE SEQUENCE [LARGE SCALE GENOMIC DNA]</scope>
    <source>
        <strain evidence="12 13">CL-SP19</strain>
    </source>
</reference>
<dbReference type="GO" id="GO:0009055">
    <property type="term" value="F:electron transfer activity"/>
    <property type="evidence" value="ECO:0007669"/>
    <property type="project" value="InterPro"/>
</dbReference>
<dbReference type="PROSITE" id="PS51007">
    <property type="entry name" value="CYTC"/>
    <property type="match status" value="2"/>
</dbReference>
<dbReference type="PANTHER" id="PTHR33751">
    <property type="entry name" value="CBB3-TYPE CYTOCHROME C OXIDASE SUBUNIT FIXP"/>
    <property type="match status" value="1"/>
</dbReference>
<dbReference type="Gene3D" id="1.10.760.10">
    <property type="entry name" value="Cytochrome c-like domain"/>
    <property type="match status" value="2"/>
</dbReference>
<feature type="domain" description="Cytochrome c" evidence="11">
    <location>
        <begin position="117"/>
        <end position="208"/>
    </location>
</feature>
<feature type="binding site" description="covalent" evidence="8">
    <location>
        <position position="138"/>
    </location>
    <ligand>
        <name>heme c</name>
        <dbReference type="ChEBI" id="CHEBI:61717"/>
        <label>2</label>
    </ligand>
</feature>
<protein>
    <submittedName>
        <fullName evidence="12">Cytochrome c4</fullName>
    </submittedName>
</protein>
<evidence type="ECO:0000256" key="9">
    <source>
        <dbReference type="PIRSR" id="PIRSR000005-2"/>
    </source>
</evidence>
<keyword evidence="5" id="KW-0574">Periplasm</keyword>
<dbReference type="GO" id="GO:0042597">
    <property type="term" value="C:periplasmic space"/>
    <property type="evidence" value="ECO:0007669"/>
    <property type="project" value="UniProtKB-SubCell"/>
</dbReference>
<dbReference type="GO" id="GO:0020037">
    <property type="term" value="F:heme binding"/>
    <property type="evidence" value="ECO:0007669"/>
    <property type="project" value="InterPro"/>
</dbReference>
<keyword evidence="10" id="KW-0732">Signal</keyword>
<feature type="binding site" description="covalent" evidence="8">
    <location>
        <position position="38"/>
    </location>
    <ligand>
        <name>heme c</name>
        <dbReference type="ChEBI" id="CHEBI:61717"/>
        <label>1</label>
    </ligand>
</feature>
<name>A0A432ZE17_9GAMM</name>
<comment type="PTM">
    <text evidence="8">Binds 2 heme c groups covalently per subunit.</text>
</comment>
<feature type="domain" description="Cytochrome c" evidence="11">
    <location>
        <begin position="23"/>
        <end position="108"/>
    </location>
</feature>
<evidence type="ECO:0000256" key="1">
    <source>
        <dbReference type="ARBA" id="ARBA00004418"/>
    </source>
</evidence>
<feature type="binding site" description="covalent" evidence="8">
    <location>
        <position position="141"/>
    </location>
    <ligand>
        <name>heme c</name>
        <dbReference type="ChEBI" id="CHEBI:61717"/>
        <label>2</label>
    </ligand>
</feature>
<evidence type="ECO:0000256" key="4">
    <source>
        <dbReference type="ARBA" id="ARBA00022723"/>
    </source>
</evidence>
<evidence type="ECO:0000313" key="13">
    <source>
        <dbReference type="Proteomes" id="UP000287908"/>
    </source>
</evidence>
<dbReference type="GO" id="GO:0005506">
    <property type="term" value="F:iron ion binding"/>
    <property type="evidence" value="ECO:0007669"/>
    <property type="project" value="InterPro"/>
</dbReference>
<evidence type="ECO:0000313" key="12">
    <source>
        <dbReference type="EMBL" id="RUO76196.1"/>
    </source>
</evidence>
<keyword evidence="2" id="KW-0813">Transport</keyword>
<dbReference type="EMBL" id="PIQF01000002">
    <property type="protein sequence ID" value="RUO76196.1"/>
    <property type="molecule type" value="Genomic_DNA"/>
</dbReference>
<evidence type="ECO:0000256" key="8">
    <source>
        <dbReference type="PIRSR" id="PIRSR000005-1"/>
    </source>
</evidence>
<dbReference type="InterPro" id="IPR009056">
    <property type="entry name" value="Cyt_c-like_dom"/>
</dbReference>
<dbReference type="PIRSF" id="PIRSF000005">
    <property type="entry name" value="Cytochrome_c4"/>
    <property type="match status" value="1"/>
</dbReference>
<feature type="binding site" description="axial binding residue" evidence="9">
    <location>
        <position position="185"/>
    </location>
    <ligand>
        <name>heme c</name>
        <dbReference type="ChEBI" id="CHEBI:61717"/>
        <label>2</label>
    </ligand>
    <ligandPart>
        <name>Fe</name>
        <dbReference type="ChEBI" id="CHEBI:18248"/>
    </ligandPart>
</feature>
<evidence type="ECO:0000256" key="5">
    <source>
        <dbReference type="ARBA" id="ARBA00022764"/>
    </source>
</evidence>
<dbReference type="RefSeq" id="WP_126784917.1">
    <property type="nucleotide sequence ID" value="NZ_PIQF01000002.1"/>
</dbReference>
<evidence type="ECO:0000256" key="3">
    <source>
        <dbReference type="ARBA" id="ARBA00022617"/>
    </source>
</evidence>
<feature type="signal peptide" evidence="10">
    <location>
        <begin position="1"/>
        <end position="20"/>
    </location>
</feature>
<evidence type="ECO:0000259" key="11">
    <source>
        <dbReference type="PROSITE" id="PS51007"/>
    </source>
</evidence>
<gene>
    <name evidence="12" type="ORF">CWI81_08800</name>
</gene>
<dbReference type="PANTHER" id="PTHR33751:SF9">
    <property type="entry name" value="CYTOCHROME C4"/>
    <property type="match status" value="1"/>
</dbReference>
<organism evidence="12 13">
    <name type="scientific">Idiomarina seosinensis</name>
    <dbReference type="NCBI Taxonomy" id="281739"/>
    <lineage>
        <taxon>Bacteria</taxon>
        <taxon>Pseudomonadati</taxon>
        <taxon>Pseudomonadota</taxon>
        <taxon>Gammaproteobacteria</taxon>
        <taxon>Alteromonadales</taxon>
        <taxon>Idiomarinaceae</taxon>
        <taxon>Idiomarina</taxon>
    </lineage>
</organism>
<feature type="binding site" description="axial binding residue" evidence="9">
    <location>
        <position position="142"/>
    </location>
    <ligand>
        <name>heme c</name>
        <dbReference type="ChEBI" id="CHEBI:61717"/>
        <label>2</label>
    </ligand>
    <ligandPart>
        <name>Fe</name>
        <dbReference type="ChEBI" id="CHEBI:18248"/>
    </ligandPart>
</feature>
<keyword evidence="13" id="KW-1185">Reference proteome</keyword>